<proteinExistence type="predicted"/>
<gene>
    <name evidence="1" type="ORF">CUMW_220790</name>
</gene>
<protein>
    <submittedName>
        <fullName evidence="1">Uncharacterized protein</fullName>
    </submittedName>
</protein>
<keyword evidence="2" id="KW-1185">Reference proteome</keyword>
<dbReference type="Proteomes" id="UP000236630">
    <property type="component" value="Unassembled WGS sequence"/>
</dbReference>
<reference evidence="1 2" key="1">
    <citation type="journal article" date="2017" name="Front. Genet.">
        <title>Draft sequencing of the heterozygous diploid genome of Satsuma (Citrus unshiu Marc.) using a hybrid assembly approach.</title>
        <authorList>
            <person name="Shimizu T."/>
            <person name="Tanizawa Y."/>
            <person name="Mochizuki T."/>
            <person name="Nagasaki H."/>
            <person name="Yoshioka T."/>
            <person name="Toyoda A."/>
            <person name="Fujiyama A."/>
            <person name="Kaminuma E."/>
            <person name="Nakamura Y."/>
        </authorList>
    </citation>
    <scope>NUCLEOTIDE SEQUENCE [LARGE SCALE GENOMIC DNA]</scope>
    <source>
        <strain evidence="2">cv. Miyagawa wase</strain>
    </source>
</reference>
<dbReference type="AlphaFoldDB" id="A0A2H5QDV9"/>
<accession>A0A2H5QDV9</accession>
<comment type="caution">
    <text evidence="1">The sequence shown here is derived from an EMBL/GenBank/DDBJ whole genome shotgun (WGS) entry which is preliminary data.</text>
</comment>
<sequence length="75" mass="8643">MRLEQRDKLAGIVPENELLGSASFLSLKRLPISWGISPWKPLSARFMYLRKLRFPTYGDKTPPILWLLKSNSVTL</sequence>
<name>A0A2H5QDV9_CITUN</name>
<organism evidence="1 2">
    <name type="scientific">Citrus unshiu</name>
    <name type="common">Satsuma mandarin</name>
    <name type="synonym">Citrus nobilis var. unshiu</name>
    <dbReference type="NCBI Taxonomy" id="55188"/>
    <lineage>
        <taxon>Eukaryota</taxon>
        <taxon>Viridiplantae</taxon>
        <taxon>Streptophyta</taxon>
        <taxon>Embryophyta</taxon>
        <taxon>Tracheophyta</taxon>
        <taxon>Spermatophyta</taxon>
        <taxon>Magnoliopsida</taxon>
        <taxon>eudicotyledons</taxon>
        <taxon>Gunneridae</taxon>
        <taxon>Pentapetalae</taxon>
        <taxon>rosids</taxon>
        <taxon>malvids</taxon>
        <taxon>Sapindales</taxon>
        <taxon>Rutaceae</taxon>
        <taxon>Aurantioideae</taxon>
        <taxon>Citrus</taxon>
    </lineage>
</organism>
<dbReference type="EMBL" id="BDQV01000323">
    <property type="protein sequence ID" value="GAY62814.1"/>
    <property type="molecule type" value="Genomic_DNA"/>
</dbReference>
<evidence type="ECO:0000313" key="1">
    <source>
        <dbReference type="EMBL" id="GAY62814.1"/>
    </source>
</evidence>
<evidence type="ECO:0000313" key="2">
    <source>
        <dbReference type="Proteomes" id="UP000236630"/>
    </source>
</evidence>